<dbReference type="CDD" id="cd03257">
    <property type="entry name" value="ABC_NikE_OppD_transporters"/>
    <property type="match status" value="1"/>
</dbReference>
<dbReference type="EMBL" id="FOXR01000003">
    <property type="protein sequence ID" value="SFP75763.1"/>
    <property type="molecule type" value="Genomic_DNA"/>
</dbReference>
<dbReference type="GO" id="GO:0055085">
    <property type="term" value="P:transmembrane transport"/>
    <property type="evidence" value="ECO:0007669"/>
    <property type="project" value="UniProtKB-ARBA"/>
</dbReference>
<dbReference type="AlphaFoldDB" id="A0A1I5SYA7"/>
<reference evidence="6 7" key="1">
    <citation type="submission" date="2016-10" db="EMBL/GenBank/DDBJ databases">
        <authorList>
            <person name="de Groot N.N."/>
        </authorList>
    </citation>
    <scope>NUCLEOTIDE SEQUENCE [LARGE SCALE GENOMIC DNA]</scope>
    <source>
        <strain evidence="6 7">DSM 20678</strain>
    </source>
</reference>
<dbReference type="PROSITE" id="PS00211">
    <property type="entry name" value="ABC_TRANSPORTER_1"/>
    <property type="match status" value="1"/>
</dbReference>
<dbReference type="PROSITE" id="PS50893">
    <property type="entry name" value="ABC_TRANSPORTER_2"/>
    <property type="match status" value="1"/>
</dbReference>
<dbReference type="GO" id="GO:0015833">
    <property type="term" value="P:peptide transport"/>
    <property type="evidence" value="ECO:0007669"/>
    <property type="project" value="InterPro"/>
</dbReference>
<dbReference type="STRING" id="937334.SAMN05444406_103105"/>
<organism evidence="6 7">
    <name type="scientific">Caldicoprobacter faecalis</name>
    <dbReference type="NCBI Taxonomy" id="937334"/>
    <lineage>
        <taxon>Bacteria</taxon>
        <taxon>Bacillati</taxon>
        <taxon>Bacillota</taxon>
        <taxon>Clostridia</taxon>
        <taxon>Caldicoprobacterales</taxon>
        <taxon>Caldicoprobacteraceae</taxon>
        <taxon>Caldicoprobacter</taxon>
    </lineage>
</organism>
<keyword evidence="2" id="KW-0813">Transport</keyword>
<name>A0A1I5SYA7_9FIRM</name>
<evidence type="ECO:0000259" key="5">
    <source>
        <dbReference type="PROSITE" id="PS50893"/>
    </source>
</evidence>
<evidence type="ECO:0000313" key="6">
    <source>
        <dbReference type="EMBL" id="SFP75763.1"/>
    </source>
</evidence>
<dbReference type="Pfam" id="PF00005">
    <property type="entry name" value="ABC_tran"/>
    <property type="match status" value="1"/>
</dbReference>
<dbReference type="InterPro" id="IPR003593">
    <property type="entry name" value="AAA+_ATPase"/>
</dbReference>
<gene>
    <name evidence="6" type="ORF">SAMN05444406_103105</name>
</gene>
<evidence type="ECO:0000313" key="7">
    <source>
        <dbReference type="Proteomes" id="UP000198577"/>
    </source>
</evidence>
<protein>
    <submittedName>
        <fullName evidence="6">Peptide/nickel transport system ATP-binding protein/oligopeptide transport system ATP-binding protein</fullName>
    </submittedName>
</protein>
<accession>A0A1I5SYA7</accession>
<dbReference type="SMART" id="SM00382">
    <property type="entry name" value="AAA"/>
    <property type="match status" value="1"/>
</dbReference>
<dbReference type="GO" id="GO:0005524">
    <property type="term" value="F:ATP binding"/>
    <property type="evidence" value="ECO:0007669"/>
    <property type="project" value="UniProtKB-KW"/>
</dbReference>
<dbReference type="NCBIfam" id="TIGR01727">
    <property type="entry name" value="oligo_HPY"/>
    <property type="match status" value="1"/>
</dbReference>
<dbReference type="InterPro" id="IPR013563">
    <property type="entry name" value="Oligopep_ABC_C"/>
</dbReference>
<dbReference type="InterPro" id="IPR027417">
    <property type="entry name" value="P-loop_NTPase"/>
</dbReference>
<dbReference type="Gene3D" id="3.40.50.300">
    <property type="entry name" value="P-loop containing nucleotide triphosphate hydrolases"/>
    <property type="match status" value="1"/>
</dbReference>
<evidence type="ECO:0000256" key="4">
    <source>
        <dbReference type="ARBA" id="ARBA00022840"/>
    </source>
</evidence>
<feature type="domain" description="ABC transporter" evidence="5">
    <location>
        <begin position="6"/>
        <end position="249"/>
    </location>
</feature>
<dbReference type="PANTHER" id="PTHR43776">
    <property type="entry name" value="TRANSPORT ATP-BINDING PROTEIN"/>
    <property type="match status" value="1"/>
</dbReference>
<dbReference type="InterPro" id="IPR003439">
    <property type="entry name" value="ABC_transporter-like_ATP-bd"/>
</dbReference>
<evidence type="ECO:0000256" key="3">
    <source>
        <dbReference type="ARBA" id="ARBA00022741"/>
    </source>
</evidence>
<keyword evidence="7" id="KW-1185">Reference proteome</keyword>
<keyword evidence="3" id="KW-0547">Nucleotide-binding</keyword>
<comment type="similarity">
    <text evidence="1">Belongs to the ABC transporter superfamily.</text>
</comment>
<evidence type="ECO:0000256" key="2">
    <source>
        <dbReference type="ARBA" id="ARBA00022448"/>
    </source>
</evidence>
<dbReference type="Pfam" id="PF08352">
    <property type="entry name" value="oligo_HPY"/>
    <property type="match status" value="1"/>
</dbReference>
<dbReference type="InterPro" id="IPR050319">
    <property type="entry name" value="ABC_transp_ATP-bind"/>
</dbReference>
<dbReference type="PANTHER" id="PTHR43776:SF8">
    <property type="entry name" value="ABC TRANSPORTER, ATP-BINDING PROTEIN"/>
    <property type="match status" value="1"/>
</dbReference>
<dbReference type="Proteomes" id="UP000198577">
    <property type="component" value="Unassembled WGS sequence"/>
</dbReference>
<proteinExistence type="inferred from homology"/>
<sequence length="312" mass="34944">MAEIILQVENVKKYFKVGKKDLKAVDGVSFNLEKHRSLGIVGESGSGKSTLARLILGLIPPTEGDVKLLGKSVFKVTKSENYHLRRQVQMVFQNPYLSLFPHMTIGKNIEEPLRLHNIGTKQTRKSIVLNLMEQVGIPHYYYNSFPHELSGGQQQRVAIARALALEPQLIIFDEPVSSLDVSIQAQILNLLLELKKEKNLSYIFIAHDLAVVEYVSDLIAVMYLGVLVEFAQTEDLLNEPLHPYTQTLLKSVPVIGGEILNITISGEIPSPLNPPSGCPFHPRCSYKKEICTKEKPILKEIKEGHSIACHLY</sequence>
<dbReference type="GO" id="GO:0016887">
    <property type="term" value="F:ATP hydrolysis activity"/>
    <property type="evidence" value="ECO:0007669"/>
    <property type="project" value="InterPro"/>
</dbReference>
<dbReference type="FunFam" id="3.40.50.300:FF:000016">
    <property type="entry name" value="Oligopeptide ABC transporter ATP-binding component"/>
    <property type="match status" value="1"/>
</dbReference>
<evidence type="ECO:0000256" key="1">
    <source>
        <dbReference type="ARBA" id="ARBA00005417"/>
    </source>
</evidence>
<dbReference type="OrthoDB" id="9809450at2"/>
<dbReference type="InterPro" id="IPR017871">
    <property type="entry name" value="ABC_transporter-like_CS"/>
</dbReference>
<dbReference type="RefSeq" id="WP_025748623.1">
    <property type="nucleotide sequence ID" value="NZ_FOXR01000003.1"/>
</dbReference>
<dbReference type="SUPFAM" id="SSF52540">
    <property type="entry name" value="P-loop containing nucleoside triphosphate hydrolases"/>
    <property type="match status" value="1"/>
</dbReference>
<keyword evidence="4 6" id="KW-0067">ATP-binding</keyword>